<dbReference type="STRING" id="232089.SAMN05443544_2061"/>
<dbReference type="SFLD" id="SFLDS00003">
    <property type="entry name" value="Haloacid_Dehalogenase"/>
    <property type="match status" value="1"/>
</dbReference>
<comment type="similarity">
    <text evidence="2 8">Belongs to the cation transport ATPase (P-type) (TC 3.A.3) family. Type IB subfamily.</text>
</comment>
<dbReference type="InterPro" id="IPR059000">
    <property type="entry name" value="ATPase_P-type_domA"/>
</dbReference>
<evidence type="ECO:0000256" key="4">
    <source>
        <dbReference type="ARBA" id="ARBA00022723"/>
    </source>
</evidence>
<feature type="transmembrane region" description="Helical" evidence="8">
    <location>
        <begin position="258"/>
        <end position="279"/>
    </location>
</feature>
<dbReference type="InterPro" id="IPR018303">
    <property type="entry name" value="ATPase_P-typ_P_site"/>
</dbReference>
<dbReference type="GO" id="GO:0005886">
    <property type="term" value="C:plasma membrane"/>
    <property type="evidence" value="ECO:0007669"/>
    <property type="project" value="UniProtKB-SubCell"/>
</dbReference>
<dbReference type="InterPro" id="IPR027256">
    <property type="entry name" value="P-typ_ATPase_IB"/>
</dbReference>
<dbReference type="PRINTS" id="PR00119">
    <property type="entry name" value="CATATPASE"/>
</dbReference>
<dbReference type="InterPro" id="IPR023299">
    <property type="entry name" value="ATPase_P-typ_cyto_dom_N"/>
</dbReference>
<dbReference type="InterPro" id="IPR044492">
    <property type="entry name" value="P_typ_ATPase_HD_dom"/>
</dbReference>
<evidence type="ECO:0000256" key="6">
    <source>
        <dbReference type="ARBA" id="ARBA00022989"/>
    </source>
</evidence>
<dbReference type="GO" id="GO:0005524">
    <property type="term" value="F:ATP binding"/>
    <property type="evidence" value="ECO:0007669"/>
    <property type="project" value="UniProtKB-UniRule"/>
</dbReference>
<dbReference type="Proteomes" id="UP000184699">
    <property type="component" value="Unassembled WGS sequence"/>
</dbReference>
<keyword evidence="5" id="KW-1278">Translocase</keyword>
<dbReference type="SUPFAM" id="SSF81665">
    <property type="entry name" value="Calcium ATPase, transmembrane domain M"/>
    <property type="match status" value="1"/>
</dbReference>
<dbReference type="GO" id="GO:0019829">
    <property type="term" value="F:ATPase-coupled monoatomic cation transmembrane transporter activity"/>
    <property type="evidence" value="ECO:0007669"/>
    <property type="project" value="InterPro"/>
</dbReference>
<dbReference type="InterPro" id="IPR023214">
    <property type="entry name" value="HAD_sf"/>
</dbReference>
<evidence type="ECO:0000259" key="9">
    <source>
        <dbReference type="Pfam" id="PF00122"/>
    </source>
</evidence>
<dbReference type="AlphaFoldDB" id="A0A1N6FI30"/>
<proteinExistence type="inferred from homology"/>
<dbReference type="InterPro" id="IPR008250">
    <property type="entry name" value="ATPase_P-typ_transduc_dom_A_sf"/>
</dbReference>
<keyword evidence="7 8" id="KW-0472">Membrane</keyword>
<evidence type="ECO:0000256" key="1">
    <source>
        <dbReference type="ARBA" id="ARBA00004651"/>
    </source>
</evidence>
<keyword evidence="8" id="KW-0067">ATP-binding</keyword>
<evidence type="ECO:0000256" key="8">
    <source>
        <dbReference type="RuleBase" id="RU362081"/>
    </source>
</evidence>
<evidence type="ECO:0000256" key="2">
    <source>
        <dbReference type="ARBA" id="ARBA00006024"/>
    </source>
</evidence>
<dbReference type="GO" id="GO:0046872">
    <property type="term" value="F:metal ion binding"/>
    <property type="evidence" value="ECO:0007669"/>
    <property type="project" value="UniProtKB-KW"/>
</dbReference>
<dbReference type="InterPro" id="IPR001757">
    <property type="entry name" value="P_typ_ATPase"/>
</dbReference>
<dbReference type="Pfam" id="PF00702">
    <property type="entry name" value="Hydrolase"/>
    <property type="match status" value="1"/>
</dbReference>
<feature type="domain" description="P-type ATPase A" evidence="9">
    <location>
        <begin position="118"/>
        <end position="216"/>
    </location>
</feature>
<protein>
    <submittedName>
        <fullName evidence="10">Heavy metal-(Cd/Co/Hg/Pb/Zn)-translocating P-type ATPase</fullName>
    </submittedName>
</protein>
<organism evidence="10 11">
    <name type="scientific">Agromyces cerinus subsp. cerinus</name>
    <dbReference type="NCBI Taxonomy" id="232089"/>
    <lineage>
        <taxon>Bacteria</taxon>
        <taxon>Bacillati</taxon>
        <taxon>Actinomycetota</taxon>
        <taxon>Actinomycetes</taxon>
        <taxon>Micrococcales</taxon>
        <taxon>Microbacteriaceae</taxon>
        <taxon>Agromyces</taxon>
    </lineage>
</organism>
<dbReference type="EMBL" id="FSRJ01000002">
    <property type="protein sequence ID" value="SIN94939.1"/>
    <property type="molecule type" value="Genomic_DNA"/>
</dbReference>
<dbReference type="Gene3D" id="2.70.150.10">
    <property type="entry name" value="Calcium-transporting ATPase, cytoplasmic transduction domain A"/>
    <property type="match status" value="1"/>
</dbReference>
<dbReference type="PROSITE" id="PS00154">
    <property type="entry name" value="ATPASE_E1_E2"/>
    <property type="match status" value="1"/>
</dbReference>
<dbReference type="SFLD" id="SFLDF00027">
    <property type="entry name" value="p-type_atpase"/>
    <property type="match status" value="1"/>
</dbReference>
<keyword evidence="6 8" id="KW-1133">Transmembrane helix</keyword>
<dbReference type="Gene3D" id="3.40.50.1000">
    <property type="entry name" value="HAD superfamily/HAD-like"/>
    <property type="match status" value="1"/>
</dbReference>
<name>A0A1N6FI30_9MICO</name>
<accession>A0A1N6FI30</accession>
<evidence type="ECO:0000313" key="10">
    <source>
        <dbReference type="EMBL" id="SIN94939.1"/>
    </source>
</evidence>
<dbReference type="NCBIfam" id="TIGR01525">
    <property type="entry name" value="ATPase-IB_hvy"/>
    <property type="match status" value="1"/>
</dbReference>
<dbReference type="SUPFAM" id="SSF81653">
    <property type="entry name" value="Calcium ATPase, transduction domain A"/>
    <property type="match status" value="1"/>
</dbReference>
<evidence type="ECO:0000256" key="3">
    <source>
        <dbReference type="ARBA" id="ARBA00022692"/>
    </source>
</evidence>
<evidence type="ECO:0000313" key="11">
    <source>
        <dbReference type="Proteomes" id="UP000184699"/>
    </source>
</evidence>
<keyword evidence="8" id="KW-0547">Nucleotide-binding</keyword>
<dbReference type="RefSeq" id="WP_074260181.1">
    <property type="nucleotide sequence ID" value="NZ_FSRJ01000002.1"/>
</dbReference>
<dbReference type="PANTHER" id="PTHR48085">
    <property type="entry name" value="CADMIUM/ZINC-TRANSPORTING ATPASE HMA2-RELATED"/>
    <property type="match status" value="1"/>
</dbReference>
<feature type="transmembrane region" description="Helical" evidence="8">
    <location>
        <begin position="561"/>
        <end position="580"/>
    </location>
</feature>
<gene>
    <name evidence="10" type="ORF">SAMN05443544_2061</name>
</gene>
<dbReference type="InterPro" id="IPR023298">
    <property type="entry name" value="ATPase_P-typ_TM_dom_sf"/>
</dbReference>
<keyword evidence="8" id="KW-1003">Cell membrane</keyword>
<dbReference type="GO" id="GO:0016887">
    <property type="term" value="F:ATP hydrolysis activity"/>
    <property type="evidence" value="ECO:0007669"/>
    <property type="project" value="InterPro"/>
</dbReference>
<sequence>MARLLKLARRYWVVTLTLGIGLAGIVLALTGAGAAVPWIFSVYALGIAVWQAVGMVRDILRGHWGLDILAVTAIVATVLVGEYVAALLVVLMLTGGAALEDYANRRAKRELDALLTRSPQHAHRMEGDAIVDVLASDVQVGDVLLVRPSEIVPVDATLRSHEASFDESSITGESVPVEKQAGDLVLSGSVNGQSAVEVVAAASAADSQYQQIVALVTAAAESKAPVVRLADRYAVPFTVFSLALAGVAWWVSGDPVRFAEVLVLATPCPLLIAAPVAFIGGMSRSARNGVIVKGGGVLEQLAAAQTAVFDKTGTLTYGSPTLVAIRPEPGFGEDELLAAVASAEQYSSHVLATSMIEAAKHRGLPLVEAEWAREAATNGVTAELDGREIVVGKFAFVQEHAPEAERTGIAPGELAVYVAVDGRFAGAILASDRLRDNAHATLARLGELGVHQTMMLTGDAKATADHIAAELGITRVRADCLPADKVAEVAAIAERPVIMVGDGVNDAPVLAAADVGIAMGAKGATAASESASAVILVDDISRTAKAVEIGRDTVRIALQSIWLGIIVSIGLMIIAAFGVIPATIGALLQEVVDLVTILAALRAIGGRLDAKAEASGRGIHSLVTTR</sequence>
<evidence type="ECO:0000256" key="7">
    <source>
        <dbReference type="ARBA" id="ARBA00023136"/>
    </source>
</evidence>
<dbReference type="NCBIfam" id="TIGR01494">
    <property type="entry name" value="ATPase_P-type"/>
    <property type="match status" value="1"/>
</dbReference>
<feature type="transmembrane region" description="Helical" evidence="8">
    <location>
        <begin position="12"/>
        <end position="40"/>
    </location>
</feature>
<dbReference type="Pfam" id="PF00122">
    <property type="entry name" value="E1-E2_ATPase"/>
    <property type="match status" value="1"/>
</dbReference>
<feature type="transmembrane region" description="Helical" evidence="8">
    <location>
        <begin position="68"/>
        <end position="99"/>
    </location>
</feature>
<dbReference type="NCBIfam" id="TIGR01512">
    <property type="entry name" value="ATPase-IB2_Cd"/>
    <property type="match status" value="1"/>
</dbReference>
<reference evidence="11" key="1">
    <citation type="submission" date="2016-11" db="EMBL/GenBank/DDBJ databases">
        <authorList>
            <person name="Varghese N."/>
            <person name="Submissions S."/>
        </authorList>
    </citation>
    <scope>NUCLEOTIDE SEQUENCE [LARGE SCALE GENOMIC DNA]</scope>
    <source>
        <strain evidence="11">DSM 8595</strain>
    </source>
</reference>
<feature type="transmembrane region" description="Helical" evidence="8">
    <location>
        <begin position="233"/>
        <end position="252"/>
    </location>
</feature>
<dbReference type="InterPro" id="IPR051014">
    <property type="entry name" value="Cation_Transport_ATPase_IB"/>
</dbReference>
<keyword evidence="11" id="KW-1185">Reference proteome</keyword>
<dbReference type="InterPro" id="IPR036412">
    <property type="entry name" value="HAD-like_sf"/>
</dbReference>
<dbReference type="Gene3D" id="3.40.1110.10">
    <property type="entry name" value="Calcium-transporting ATPase, cytoplasmic domain N"/>
    <property type="match status" value="1"/>
</dbReference>
<evidence type="ECO:0000256" key="5">
    <source>
        <dbReference type="ARBA" id="ARBA00022967"/>
    </source>
</evidence>
<dbReference type="SFLD" id="SFLDG00002">
    <property type="entry name" value="C1.7:_P-type_atpase_like"/>
    <property type="match status" value="1"/>
</dbReference>
<keyword evidence="4 8" id="KW-0479">Metal-binding</keyword>
<dbReference type="SUPFAM" id="SSF56784">
    <property type="entry name" value="HAD-like"/>
    <property type="match status" value="1"/>
</dbReference>
<comment type="subcellular location">
    <subcellularLocation>
        <location evidence="1">Cell membrane</location>
        <topology evidence="1">Multi-pass membrane protein</topology>
    </subcellularLocation>
</comment>
<keyword evidence="3 8" id="KW-0812">Transmembrane</keyword>
<dbReference type="GO" id="GO:0015086">
    <property type="term" value="F:cadmium ion transmembrane transporter activity"/>
    <property type="evidence" value="ECO:0007669"/>
    <property type="project" value="TreeGrafter"/>
</dbReference>
<dbReference type="OrthoDB" id="7059309at2"/>
<dbReference type="PANTHER" id="PTHR48085:SF5">
    <property type="entry name" value="CADMIUM_ZINC-TRANSPORTING ATPASE HMA4-RELATED"/>
    <property type="match status" value="1"/>
</dbReference>